<gene>
    <name evidence="4" type="ORF">GLOIN_2v1471985</name>
</gene>
<keyword evidence="5" id="KW-1185">Reference proteome</keyword>
<feature type="region of interest" description="Disordered" evidence="1">
    <location>
        <begin position="405"/>
        <end position="446"/>
    </location>
</feature>
<keyword evidence="2" id="KW-0812">Transmembrane</keyword>
<keyword evidence="3" id="KW-0732">Signal</keyword>
<feature type="transmembrane region" description="Helical" evidence="2">
    <location>
        <begin position="91"/>
        <end position="110"/>
    </location>
</feature>
<feature type="compositionally biased region" description="Acidic residues" evidence="1">
    <location>
        <begin position="426"/>
        <end position="442"/>
    </location>
</feature>
<evidence type="ECO:0000313" key="5">
    <source>
        <dbReference type="Proteomes" id="UP000018888"/>
    </source>
</evidence>
<evidence type="ECO:0000256" key="2">
    <source>
        <dbReference type="SAM" id="Phobius"/>
    </source>
</evidence>
<sequence>MFHLKRLLFGIILLLSFGSAFAEEYDPNKDVFDQIINVLVPTLIVFLFDTKGKSEKKEKLEDSNSEELEKKQISVFIKIRQEISPVKIRRAFDDFLFLLSLFVLPCIVFYKNHKEFAIPIWIPMLFGAMTGFVFFVLIDYYIISYSDSVIIDRRFVLGLLGLFIDLGHIISDICFIFYTKSIPESNFTNVFIYSHAVTGILGSVLLLYYICEVCFIYSRTYEGVSAFEKSEPFLRKLTITATCLWTPIVQMLNMSLLSGNDYYWTKSILALNMIYLSRVINYAEKNVKISKYEKVPFACYGSYAINKGVYKNADLGRWCQQKRVYNQKYQLGLQKEANYLESLWATLLTCLHKKRQSNKDPTEGRACKNKRQIQKAYMFTELRSTEGADCGACTQNMRTNNVHSVAERSGALGRPSTSKTEHSEPPELEAELESESEGDSDYETASAYQNTNTRWYSAIRRFYFGERKETHIRYNGEANAISWRSEGQIDLRKTGTYAMASLRFFQDVSRAPKKAEDLSPEEDHWIKSAYMGGLVWAEPYEGIATELDYNEYYPHILAYEGACWPIGYYTHYDIQMAIDLGLYIELSSESPNALIFEQNKLMSGHDIFHQWARYLTEIKHEGGQKTNIAKNSPNRHFRDQVHKGIKQRYEASCM</sequence>
<protein>
    <recommendedName>
        <fullName evidence="6">DNA-directed DNA polymerase</fullName>
    </recommendedName>
</protein>
<accession>A0A2P4QQS5</accession>
<dbReference type="Proteomes" id="UP000018888">
    <property type="component" value="Unassembled WGS sequence"/>
</dbReference>
<evidence type="ECO:0000256" key="3">
    <source>
        <dbReference type="SAM" id="SignalP"/>
    </source>
</evidence>
<feature type="transmembrane region" description="Helical" evidence="2">
    <location>
        <begin position="155"/>
        <end position="178"/>
    </location>
</feature>
<keyword evidence="2" id="KW-1133">Transmembrane helix</keyword>
<comment type="caution">
    <text evidence="4">The sequence shown here is derived from an EMBL/GenBank/DDBJ whole genome shotgun (WGS) entry which is preliminary data.</text>
</comment>
<dbReference type="VEuPathDB" id="FungiDB:RhiirFUN_012880"/>
<dbReference type="EMBL" id="AUPC02000021">
    <property type="protein sequence ID" value="POG79994.1"/>
    <property type="molecule type" value="Genomic_DNA"/>
</dbReference>
<feature type="transmembrane region" description="Helical" evidence="2">
    <location>
        <begin position="32"/>
        <end position="50"/>
    </location>
</feature>
<keyword evidence="2" id="KW-0472">Membrane</keyword>
<feature type="transmembrane region" description="Helical" evidence="2">
    <location>
        <begin position="190"/>
        <end position="217"/>
    </location>
</feature>
<dbReference type="AlphaFoldDB" id="A0A2P4QQS5"/>
<proteinExistence type="predicted"/>
<feature type="chain" id="PRO_5015174625" description="DNA-directed DNA polymerase" evidence="3">
    <location>
        <begin position="23"/>
        <end position="654"/>
    </location>
</feature>
<evidence type="ECO:0000256" key="1">
    <source>
        <dbReference type="SAM" id="MobiDB-lite"/>
    </source>
</evidence>
<reference evidence="4 5" key="2">
    <citation type="journal article" date="2018" name="New Phytol.">
        <title>High intraspecific genome diversity in the model arbuscular mycorrhizal symbiont Rhizophagus irregularis.</title>
        <authorList>
            <person name="Chen E.C.H."/>
            <person name="Morin E."/>
            <person name="Beaudet D."/>
            <person name="Noel J."/>
            <person name="Yildirir G."/>
            <person name="Ndikumana S."/>
            <person name="Charron P."/>
            <person name="St-Onge C."/>
            <person name="Giorgi J."/>
            <person name="Kruger M."/>
            <person name="Marton T."/>
            <person name="Ropars J."/>
            <person name="Grigoriev I.V."/>
            <person name="Hainaut M."/>
            <person name="Henrissat B."/>
            <person name="Roux C."/>
            <person name="Martin F."/>
            <person name="Corradi N."/>
        </authorList>
    </citation>
    <scope>NUCLEOTIDE SEQUENCE [LARGE SCALE GENOMIC DNA]</scope>
    <source>
        <strain evidence="4 5">DAOM 197198</strain>
    </source>
</reference>
<feature type="transmembrane region" description="Helical" evidence="2">
    <location>
        <begin position="116"/>
        <end position="143"/>
    </location>
</feature>
<dbReference type="InterPro" id="IPR046566">
    <property type="entry name" value="DUF6720"/>
</dbReference>
<reference evidence="4 5" key="1">
    <citation type="journal article" date="2013" name="Proc. Natl. Acad. Sci. U.S.A.">
        <title>Genome of an arbuscular mycorrhizal fungus provides insight into the oldest plant symbiosis.</title>
        <authorList>
            <person name="Tisserant E."/>
            <person name="Malbreil M."/>
            <person name="Kuo A."/>
            <person name="Kohler A."/>
            <person name="Symeonidi A."/>
            <person name="Balestrini R."/>
            <person name="Charron P."/>
            <person name="Duensing N."/>
            <person name="Frei Dit Frey N."/>
            <person name="Gianinazzi-Pearson V."/>
            <person name="Gilbert L.B."/>
            <person name="Handa Y."/>
            <person name="Herr J.R."/>
            <person name="Hijri M."/>
            <person name="Koul R."/>
            <person name="Kawaguchi M."/>
            <person name="Krajinski F."/>
            <person name="Lammers P.J."/>
            <person name="Masclaux F.G."/>
            <person name="Murat C."/>
            <person name="Morin E."/>
            <person name="Ndikumana S."/>
            <person name="Pagni M."/>
            <person name="Petitpierre D."/>
            <person name="Requena N."/>
            <person name="Rosikiewicz P."/>
            <person name="Riley R."/>
            <person name="Saito K."/>
            <person name="San Clemente H."/>
            <person name="Shapiro H."/>
            <person name="van Tuinen D."/>
            <person name="Becard G."/>
            <person name="Bonfante P."/>
            <person name="Paszkowski U."/>
            <person name="Shachar-Hill Y.Y."/>
            <person name="Tuskan G.A."/>
            <person name="Young P.W."/>
            <person name="Sanders I.R."/>
            <person name="Henrissat B."/>
            <person name="Rensing S.A."/>
            <person name="Grigoriev I.V."/>
            <person name="Corradi N."/>
            <person name="Roux C."/>
            <person name="Martin F."/>
        </authorList>
    </citation>
    <scope>NUCLEOTIDE SEQUENCE [LARGE SCALE GENOMIC DNA]</scope>
    <source>
        <strain evidence="4 5">DAOM 197198</strain>
    </source>
</reference>
<organism evidence="4 5">
    <name type="scientific">Rhizophagus irregularis (strain DAOM 181602 / DAOM 197198 / MUCL 43194)</name>
    <name type="common">Arbuscular mycorrhizal fungus</name>
    <name type="synonym">Glomus intraradices</name>
    <dbReference type="NCBI Taxonomy" id="747089"/>
    <lineage>
        <taxon>Eukaryota</taxon>
        <taxon>Fungi</taxon>
        <taxon>Fungi incertae sedis</taxon>
        <taxon>Mucoromycota</taxon>
        <taxon>Glomeromycotina</taxon>
        <taxon>Glomeromycetes</taxon>
        <taxon>Glomerales</taxon>
        <taxon>Glomeraceae</taxon>
        <taxon>Rhizophagus</taxon>
    </lineage>
</organism>
<dbReference type="Pfam" id="PF20480">
    <property type="entry name" value="DUF6720"/>
    <property type="match status" value="1"/>
</dbReference>
<evidence type="ECO:0008006" key="6">
    <source>
        <dbReference type="Google" id="ProtNLM"/>
    </source>
</evidence>
<feature type="signal peptide" evidence="3">
    <location>
        <begin position="1"/>
        <end position="22"/>
    </location>
</feature>
<evidence type="ECO:0000313" key="4">
    <source>
        <dbReference type="EMBL" id="POG79994.1"/>
    </source>
</evidence>
<name>A0A2P4QQS5_RHIID</name>
<dbReference type="VEuPathDB" id="FungiDB:RhiirFUN_012879"/>